<dbReference type="GO" id="GO:0005576">
    <property type="term" value="C:extracellular region"/>
    <property type="evidence" value="ECO:0007669"/>
    <property type="project" value="UniProtKB-SubCell"/>
</dbReference>
<evidence type="ECO:0000313" key="8">
    <source>
        <dbReference type="Proteomes" id="UP001324115"/>
    </source>
</evidence>
<dbReference type="Pfam" id="PF05938">
    <property type="entry name" value="Self-incomp_S1"/>
    <property type="match status" value="1"/>
</dbReference>
<evidence type="ECO:0000256" key="2">
    <source>
        <dbReference type="ARBA" id="ARBA00005581"/>
    </source>
</evidence>
<evidence type="ECO:0000313" key="7">
    <source>
        <dbReference type="EMBL" id="KAK4591633.1"/>
    </source>
</evidence>
<dbReference type="EMBL" id="JAXUIC010000004">
    <property type="protein sequence ID" value="KAK4591633.1"/>
    <property type="molecule type" value="Genomic_DNA"/>
</dbReference>
<comment type="caution">
    <text evidence="7">The sequence shown here is derived from an EMBL/GenBank/DDBJ whole genome shotgun (WGS) entry which is preliminary data.</text>
</comment>
<dbReference type="GO" id="GO:0060320">
    <property type="term" value="P:rejection of self pollen"/>
    <property type="evidence" value="ECO:0007669"/>
    <property type="project" value="UniProtKB-KW"/>
</dbReference>
<reference evidence="7 8" key="1">
    <citation type="journal article" date="2023" name="G3 (Bethesda)">
        <title>A haplotype-resolved chromosome-scale genome for Quercus rubra L. provides insights into the genetics of adaptive traits for red oak species.</title>
        <authorList>
            <person name="Kapoor B."/>
            <person name="Jenkins J."/>
            <person name="Schmutz J."/>
            <person name="Zhebentyayeva T."/>
            <person name="Kuelheim C."/>
            <person name="Coggeshall M."/>
            <person name="Heim C."/>
            <person name="Lasky J.R."/>
            <person name="Leites L."/>
            <person name="Islam-Faridi N."/>
            <person name="Romero-Severson J."/>
            <person name="DeLeo V.L."/>
            <person name="Lucas S.M."/>
            <person name="Lazic D."/>
            <person name="Gailing O."/>
            <person name="Carlson J."/>
            <person name="Staton M."/>
        </authorList>
    </citation>
    <scope>NUCLEOTIDE SEQUENCE [LARGE SCALE GENOMIC DNA]</scope>
    <source>
        <strain evidence="7">Pseudo-F2</strain>
    </source>
</reference>
<sequence>MSPFNKNVSTLLLLAFFIIVTNFSMNAKADEFVVHNNATRTSPLNVTCGNSDGDFPSFYVDYGDKHPFEIEDASLNINCFFRWTGVIHKFQIYDNGRDQCVTCNWNIIPDGPCFQDELRGGEQCYPWYS</sequence>
<organism evidence="7 8">
    <name type="scientific">Quercus rubra</name>
    <name type="common">Northern red oak</name>
    <name type="synonym">Quercus borealis</name>
    <dbReference type="NCBI Taxonomy" id="3512"/>
    <lineage>
        <taxon>Eukaryota</taxon>
        <taxon>Viridiplantae</taxon>
        <taxon>Streptophyta</taxon>
        <taxon>Embryophyta</taxon>
        <taxon>Tracheophyta</taxon>
        <taxon>Spermatophyta</taxon>
        <taxon>Magnoliopsida</taxon>
        <taxon>eudicotyledons</taxon>
        <taxon>Gunneridae</taxon>
        <taxon>Pentapetalae</taxon>
        <taxon>rosids</taxon>
        <taxon>fabids</taxon>
        <taxon>Fagales</taxon>
        <taxon>Fagaceae</taxon>
        <taxon>Quercus</taxon>
    </lineage>
</organism>
<evidence type="ECO:0000256" key="4">
    <source>
        <dbReference type="ARBA" id="ARBA00022525"/>
    </source>
</evidence>
<keyword evidence="4" id="KW-0964">Secreted</keyword>
<feature type="signal peptide" evidence="6">
    <location>
        <begin position="1"/>
        <end position="29"/>
    </location>
</feature>
<evidence type="ECO:0008006" key="9">
    <source>
        <dbReference type="Google" id="ProtNLM"/>
    </source>
</evidence>
<dbReference type="AlphaFoldDB" id="A0AAN7FEB4"/>
<dbReference type="Proteomes" id="UP001324115">
    <property type="component" value="Unassembled WGS sequence"/>
</dbReference>
<keyword evidence="8" id="KW-1185">Reference proteome</keyword>
<accession>A0AAN7FEB4</accession>
<name>A0AAN7FEB4_QUERU</name>
<protein>
    <recommendedName>
        <fullName evidence="9">S-protein homolog</fullName>
    </recommendedName>
</protein>
<evidence type="ECO:0000256" key="3">
    <source>
        <dbReference type="ARBA" id="ARBA00022471"/>
    </source>
</evidence>
<keyword evidence="5 6" id="KW-0732">Signal</keyword>
<comment type="subcellular location">
    <subcellularLocation>
        <location evidence="1">Secreted</location>
    </subcellularLocation>
</comment>
<evidence type="ECO:0000256" key="1">
    <source>
        <dbReference type="ARBA" id="ARBA00004613"/>
    </source>
</evidence>
<dbReference type="InterPro" id="IPR010264">
    <property type="entry name" value="Self-incomp_S1"/>
</dbReference>
<comment type="similarity">
    <text evidence="2">Belongs to the plant self-incompatibility (S1) protein family.</text>
</comment>
<gene>
    <name evidence="7" type="ORF">RGQ29_016173</name>
</gene>
<evidence type="ECO:0000256" key="5">
    <source>
        <dbReference type="ARBA" id="ARBA00022729"/>
    </source>
</evidence>
<keyword evidence="3" id="KW-0713">Self-incompatibility</keyword>
<evidence type="ECO:0000256" key="6">
    <source>
        <dbReference type="SAM" id="SignalP"/>
    </source>
</evidence>
<proteinExistence type="inferred from homology"/>
<feature type="chain" id="PRO_5042918522" description="S-protein homolog" evidence="6">
    <location>
        <begin position="30"/>
        <end position="129"/>
    </location>
</feature>